<protein>
    <submittedName>
        <fullName evidence="1">Uncharacterized protein</fullName>
    </submittedName>
</protein>
<reference evidence="1 2" key="1">
    <citation type="submission" date="2018-04" db="EMBL/GenBank/DDBJ databases">
        <title>Genomic Encyclopedia of Archaeal and Bacterial Type Strains, Phase II (KMG-II): from individual species to whole genera.</title>
        <authorList>
            <person name="Goeker M."/>
        </authorList>
    </citation>
    <scope>NUCLEOTIDE SEQUENCE [LARGE SCALE GENOMIC DNA]</scope>
    <source>
        <strain evidence="1 2">DSM 25521</strain>
    </source>
</reference>
<evidence type="ECO:0000313" key="1">
    <source>
        <dbReference type="EMBL" id="PTM52413.1"/>
    </source>
</evidence>
<gene>
    <name evidence="1" type="ORF">C8P69_108214</name>
</gene>
<dbReference type="AlphaFoldDB" id="A0A2T4YZP4"/>
<comment type="caution">
    <text evidence="1">The sequence shown here is derived from an EMBL/GenBank/DDBJ whole genome shotgun (WGS) entry which is preliminary data.</text>
</comment>
<proteinExistence type="predicted"/>
<sequence length="84" mass="8649">MAIPQTDNVVALRAVTASAVETTPLLAATAAMTQALERFAAAAQGISAATVEDEARARLMTRLGEIASQAAELQLAIVSLHFGL</sequence>
<keyword evidence="2" id="KW-1185">Reference proteome</keyword>
<dbReference type="Proteomes" id="UP000241808">
    <property type="component" value="Unassembled WGS sequence"/>
</dbReference>
<name>A0A2T4YZP4_9HYPH</name>
<evidence type="ECO:0000313" key="2">
    <source>
        <dbReference type="Proteomes" id="UP000241808"/>
    </source>
</evidence>
<accession>A0A2T4YZP4</accession>
<dbReference type="EMBL" id="PZZL01000008">
    <property type="protein sequence ID" value="PTM52413.1"/>
    <property type="molecule type" value="Genomic_DNA"/>
</dbReference>
<organism evidence="1 2">
    <name type="scientific">Phreatobacter oligotrophus</name>
    <dbReference type="NCBI Taxonomy" id="1122261"/>
    <lineage>
        <taxon>Bacteria</taxon>
        <taxon>Pseudomonadati</taxon>
        <taxon>Pseudomonadota</taxon>
        <taxon>Alphaproteobacteria</taxon>
        <taxon>Hyphomicrobiales</taxon>
        <taxon>Phreatobacteraceae</taxon>
        <taxon>Phreatobacter</taxon>
    </lineage>
</organism>
<dbReference type="RefSeq" id="WP_108178786.1">
    <property type="nucleotide sequence ID" value="NZ_PZZL01000008.1"/>
</dbReference>